<sequence length="67" mass="7889">MNTSDIPYRMSSHERRQVRARAQKEHFKNRLRARKEFESKRQRVIARSALFFGLLATVVAVSLMKLA</sequence>
<evidence type="ECO:0000256" key="1">
    <source>
        <dbReference type="SAM" id="Phobius"/>
    </source>
</evidence>
<evidence type="ECO:0000313" key="3">
    <source>
        <dbReference type="Proteomes" id="UP000482155"/>
    </source>
</evidence>
<keyword evidence="1" id="KW-0472">Membrane</keyword>
<dbReference type="RefSeq" id="WP_163967696.1">
    <property type="nucleotide sequence ID" value="NZ_JAAIVB010000075.1"/>
</dbReference>
<keyword evidence="1" id="KW-1133">Transmembrane helix</keyword>
<keyword evidence="1" id="KW-0812">Transmembrane</keyword>
<evidence type="ECO:0000313" key="2">
    <source>
        <dbReference type="EMBL" id="NEX63755.1"/>
    </source>
</evidence>
<reference evidence="2 3" key="1">
    <citation type="submission" date="2020-02" db="EMBL/GenBank/DDBJ databases">
        <authorList>
            <person name="Kim M.K."/>
        </authorList>
    </citation>
    <scope>NUCLEOTIDE SEQUENCE [LARGE SCALE GENOMIC DNA]</scope>
    <source>
        <strain evidence="2 3">17J57-3</strain>
    </source>
</reference>
<keyword evidence="3" id="KW-1185">Reference proteome</keyword>
<dbReference type="EMBL" id="JAAIVB010000075">
    <property type="protein sequence ID" value="NEX63755.1"/>
    <property type="molecule type" value="Genomic_DNA"/>
</dbReference>
<gene>
    <name evidence="2" type="ORF">G3574_21975</name>
</gene>
<protein>
    <submittedName>
        <fullName evidence="2">Uncharacterized protein</fullName>
    </submittedName>
</protein>
<feature type="transmembrane region" description="Helical" evidence="1">
    <location>
        <begin position="44"/>
        <end position="64"/>
    </location>
</feature>
<comment type="caution">
    <text evidence="2">The sequence shown here is derived from an EMBL/GenBank/DDBJ whole genome shotgun (WGS) entry which is preliminary data.</text>
</comment>
<proteinExistence type="predicted"/>
<organism evidence="2 3">
    <name type="scientific">Noviherbaspirillum galbum</name>
    <dbReference type="NCBI Taxonomy" id="2709383"/>
    <lineage>
        <taxon>Bacteria</taxon>
        <taxon>Pseudomonadati</taxon>
        <taxon>Pseudomonadota</taxon>
        <taxon>Betaproteobacteria</taxon>
        <taxon>Burkholderiales</taxon>
        <taxon>Oxalobacteraceae</taxon>
        <taxon>Noviherbaspirillum</taxon>
    </lineage>
</organism>
<accession>A0A6B3SWF1</accession>
<dbReference type="AlphaFoldDB" id="A0A6B3SWF1"/>
<dbReference type="Proteomes" id="UP000482155">
    <property type="component" value="Unassembled WGS sequence"/>
</dbReference>
<name>A0A6B3SWF1_9BURK</name>